<protein>
    <recommendedName>
        <fullName evidence="1">Cyanophage baseplate Pam3 plug gp18 domain-containing protein</fullName>
    </recommendedName>
</protein>
<dbReference type="Proteomes" id="UP000077271">
    <property type="component" value="Unassembled WGS sequence"/>
</dbReference>
<dbReference type="AlphaFoldDB" id="A0A177KKL6"/>
<proteinExistence type="predicted"/>
<reference evidence="2 3" key="1">
    <citation type="submission" date="2016-01" db="EMBL/GenBank/DDBJ databases">
        <title>Investigation of taxonomic status of Bacillus aminovorans.</title>
        <authorList>
            <person name="Verma A."/>
            <person name="Pal Y."/>
            <person name="Krishnamurthi S."/>
        </authorList>
    </citation>
    <scope>NUCLEOTIDE SEQUENCE [LARGE SCALE GENOMIC DNA]</scope>
    <source>
        <strain evidence="2 3">DSM 4337</strain>
    </source>
</reference>
<name>A0A177KKL6_9BACI</name>
<dbReference type="InterPro" id="IPR054252">
    <property type="entry name" value="Pam3_gp18"/>
</dbReference>
<gene>
    <name evidence="2" type="ORF">AWH48_11585</name>
</gene>
<evidence type="ECO:0000313" key="3">
    <source>
        <dbReference type="Proteomes" id="UP000077271"/>
    </source>
</evidence>
<evidence type="ECO:0000313" key="2">
    <source>
        <dbReference type="EMBL" id="OAH53903.1"/>
    </source>
</evidence>
<dbReference type="OrthoDB" id="1697005at2"/>
<sequence length="109" mass="12686">MIYLPIEKDMIPEEFQIELGAERFVMGINYNEDHDFFTVDLYDQDREPIVLGEQLRLNKPLWSDLSDSRLPAPTLIPTGQEEKITYDNFMVTTFLIVDQEADEDGDTII</sequence>
<feature type="domain" description="Cyanophage baseplate Pam3 plug gp18" evidence="1">
    <location>
        <begin position="1"/>
        <end position="98"/>
    </location>
</feature>
<comment type="caution">
    <text evidence="2">The sequence shown here is derived from an EMBL/GenBank/DDBJ whole genome shotgun (WGS) entry which is preliminary data.</text>
</comment>
<dbReference type="Pfam" id="PF22479">
    <property type="entry name" value="Pam3_gp18"/>
    <property type="match status" value="1"/>
</dbReference>
<dbReference type="EMBL" id="LQWZ01000035">
    <property type="protein sequence ID" value="OAH53903.1"/>
    <property type="molecule type" value="Genomic_DNA"/>
</dbReference>
<organism evidence="2 3">
    <name type="scientific">Domibacillus aminovorans</name>
    <dbReference type="NCBI Taxonomy" id="29332"/>
    <lineage>
        <taxon>Bacteria</taxon>
        <taxon>Bacillati</taxon>
        <taxon>Bacillota</taxon>
        <taxon>Bacilli</taxon>
        <taxon>Bacillales</taxon>
        <taxon>Bacillaceae</taxon>
        <taxon>Domibacillus</taxon>
    </lineage>
</organism>
<evidence type="ECO:0000259" key="1">
    <source>
        <dbReference type="Pfam" id="PF22479"/>
    </source>
</evidence>
<accession>A0A177KKL6</accession>
<dbReference type="RefSeq" id="WP_063975404.1">
    <property type="nucleotide sequence ID" value="NZ_LQWZ01000035.1"/>
</dbReference>